<protein>
    <submittedName>
        <fullName evidence="1">Uncharacterized protein</fullName>
    </submittedName>
</protein>
<proteinExistence type="predicted"/>
<dbReference type="Proteomes" id="UP000784294">
    <property type="component" value="Unassembled WGS sequence"/>
</dbReference>
<evidence type="ECO:0000313" key="2">
    <source>
        <dbReference type="Proteomes" id="UP000784294"/>
    </source>
</evidence>
<dbReference type="EMBL" id="CAAALY010244177">
    <property type="protein sequence ID" value="VEL32431.1"/>
    <property type="molecule type" value="Genomic_DNA"/>
</dbReference>
<evidence type="ECO:0000313" key="1">
    <source>
        <dbReference type="EMBL" id="VEL32431.1"/>
    </source>
</evidence>
<sequence length="74" mass="8695">MTLPDPRNCEVMIKLSAIADDLGSTHLGGWVVEIRARSEIESTWTDEHQRCLKRRFWSDDAYHNFEEHHSMPIK</sequence>
<organism evidence="1 2">
    <name type="scientific">Protopolystoma xenopodis</name>
    <dbReference type="NCBI Taxonomy" id="117903"/>
    <lineage>
        <taxon>Eukaryota</taxon>
        <taxon>Metazoa</taxon>
        <taxon>Spiralia</taxon>
        <taxon>Lophotrochozoa</taxon>
        <taxon>Platyhelminthes</taxon>
        <taxon>Monogenea</taxon>
        <taxon>Polyopisthocotylea</taxon>
        <taxon>Polystomatidea</taxon>
        <taxon>Polystomatidae</taxon>
        <taxon>Protopolystoma</taxon>
    </lineage>
</organism>
<dbReference type="AlphaFoldDB" id="A0A3S5C3A2"/>
<name>A0A3S5C3A2_9PLAT</name>
<comment type="caution">
    <text evidence="1">The sequence shown here is derived from an EMBL/GenBank/DDBJ whole genome shotgun (WGS) entry which is preliminary data.</text>
</comment>
<keyword evidence="2" id="KW-1185">Reference proteome</keyword>
<accession>A0A3S5C3A2</accession>
<gene>
    <name evidence="1" type="ORF">PXEA_LOCUS25871</name>
</gene>
<reference evidence="1" key="1">
    <citation type="submission" date="2018-11" db="EMBL/GenBank/DDBJ databases">
        <authorList>
            <consortium name="Pathogen Informatics"/>
        </authorList>
    </citation>
    <scope>NUCLEOTIDE SEQUENCE</scope>
</reference>